<protein>
    <submittedName>
        <fullName evidence="2">Uncharacterized protein</fullName>
    </submittedName>
</protein>
<sequence>MAQYAPYTASPEWHPALANQHRSNILSHSKRKAEEDFESQSHISSHFKKLRLNQNQNQNHVNQPTHATAHSQTYTPQHSYPTPAVPSLPSSTYSLHHAQPTSPTVSFRPHIANTDARPALAVAPPPEPPALDRDIHTHDFAFPPSAPHATRSPAIETIKPPTLADTDFMTIDETPHRVIIHDLSSEIAQIEAEEAAHNATLFLPDIDKKVSTLPHHLLQQGQNHDRHGSLGMGMDLGQPPTENLNTALVLYRDPSSISVPEEEDVVRKAIIEARRRAREKAAEEQRERERHAREAETRALQEHWDDGGMVDHSFQDAGAVHEVPMDSDSDPDPDAMDIE</sequence>
<feature type="compositionally biased region" description="Basic and acidic residues" evidence="1">
    <location>
        <begin position="281"/>
        <end position="306"/>
    </location>
</feature>
<dbReference type="GeneID" id="19181982"/>
<evidence type="ECO:0000313" key="2">
    <source>
        <dbReference type="EMBL" id="EXJ57063.1"/>
    </source>
</evidence>
<dbReference type="Pfam" id="PF20354">
    <property type="entry name" value="DUF6649"/>
    <property type="match status" value="1"/>
</dbReference>
<feature type="compositionally biased region" description="Polar residues" evidence="1">
    <location>
        <begin position="64"/>
        <end position="80"/>
    </location>
</feature>
<organism evidence="2 3">
    <name type="scientific">Cladophialophora yegresii CBS 114405</name>
    <dbReference type="NCBI Taxonomy" id="1182544"/>
    <lineage>
        <taxon>Eukaryota</taxon>
        <taxon>Fungi</taxon>
        <taxon>Dikarya</taxon>
        <taxon>Ascomycota</taxon>
        <taxon>Pezizomycotina</taxon>
        <taxon>Eurotiomycetes</taxon>
        <taxon>Chaetothyriomycetidae</taxon>
        <taxon>Chaetothyriales</taxon>
        <taxon>Herpotrichiellaceae</taxon>
        <taxon>Cladophialophora</taxon>
    </lineage>
</organism>
<evidence type="ECO:0000313" key="3">
    <source>
        <dbReference type="Proteomes" id="UP000019473"/>
    </source>
</evidence>
<accession>W9VNF5</accession>
<dbReference type="Proteomes" id="UP000019473">
    <property type="component" value="Unassembled WGS sequence"/>
</dbReference>
<dbReference type="HOGENOM" id="CLU_059580_0_0_1"/>
<dbReference type="InterPro" id="IPR046591">
    <property type="entry name" value="DUF6649"/>
</dbReference>
<feature type="region of interest" description="Disordered" evidence="1">
    <location>
        <begin position="281"/>
        <end position="339"/>
    </location>
</feature>
<gene>
    <name evidence="2" type="ORF">A1O7_07407</name>
</gene>
<comment type="caution">
    <text evidence="2">The sequence shown here is derived from an EMBL/GenBank/DDBJ whole genome shotgun (WGS) entry which is preliminary data.</text>
</comment>
<proteinExistence type="predicted"/>
<dbReference type="eggNOG" id="ENOG502SANZ">
    <property type="taxonomic scope" value="Eukaryota"/>
</dbReference>
<feature type="region of interest" description="Disordered" evidence="1">
    <location>
        <begin position="1"/>
        <end position="44"/>
    </location>
</feature>
<dbReference type="AlphaFoldDB" id="W9VNF5"/>
<dbReference type="EMBL" id="AMGW01000005">
    <property type="protein sequence ID" value="EXJ57063.1"/>
    <property type="molecule type" value="Genomic_DNA"/>
</dbReference>
<feature type="compositionally biased region" description="Acidic residues" evidence="1">
    <location>
        <begin position="325"/>
        <end position="339"/>
    </location>
</feature>
<dbReference type="VEuPathDB" id="FungiDB:A1O7_07407"/>
<dbReference type="STRING" id="1182544.W9VNF5"/>
<name>W9VNF5_9EURO</name>
<evidence type="ECO:0000256" key="1">
    <source>
        <dbReference type="SAM" id="MobiDB-lite"/>
    </source>
</evidence>
<reference evidence="2 3" key="1">
    <citation type="submission" date="2013-03" db="EMBL/GenBank/DDBJ databases">
        <title>The Genome Sequence of Cladophialophora yegresii CBS 114405.</title>
        <authorList>
            <consortium name="The Broad Institute Genomics Platform"/>
            <person name="Cuomo C."/>
            <person name="de Hoog S."/>
            <person name="Gorbushina A."/>
            <person name="Walker B."/>
            <person name="Young S.K."/>
            <person name="Zeng Q."/>
            <person name="Gargeya S."/>
            <person name="Fitzgerald M."/>
            <person name="Haas B."/>
            <person name="Abouelleil A."/>
            <person name="Allen A.W."/>
            <person name="Alvarado L."/>
            <person name="Arachchi H.M."/>
            <person name="Berlin A.M."/>
            <person name="Chapman S.B."/>
            <person name="Gainer-Dewar J."/>
            <person name="Goldberg J."/>
            <person name="Griggs A."/>
            <person name="Gujja S."/>
            <person name="Hansen M."/>
            <person name="Howarth C."/>
            <person name="Imamovic A."/>
            <person name="Ireland A."/>
            <person name="Larimer J."/>
            <person name="McCowan C."/>
            <person name="Murphy C."/>
            <person name="Pearson M."/>
            <person name="Poon T.W."/>
            <person name="Priest M."/>
            <person name="Roberts A."/>
            <person name="Saif S."/>
            <person name="Shea T."/>
            <person name="Sisk P."/>
            <person name="Sykes S."/>
            <person name="Wortman J."/>
            <person name="Nusbaum C."/>
            <person name="Birren B."/>
        </authorList>
    </citation>
    <scope>NUCLEOTIDE SEQUENCE [LARGE SCALE GENOMIC DNA]</scope>
    <source>
        <strain evidence="2 3">CBS 114405</strain>
    </source>
</reference>
<dbReference type="OrthoDB" id="5345504at2759"/>
<keyword evidence="3" id="KW-1185">Reference proteome</keyword>
<feature type="region of interest" description="Disordered" evidence="1">
    <location>
        <begin position="60"/>
        <end position="83"/>
    </location>
</feature>
<dbReference type="RefSeq" id="XP_007759597.1">
    <property type="nucleotide sequence ID" value="XM_007761407.1"/>
</dbReference>